<sequence>MRGRGTGELLTSDVDGDDVASGPGSVDCVRARRVEEDSGGCKRRPWELIDWRIRTRRGWSCARTEVSKNGKWKSVGRTGNTEGKTHQNQQDHGIFCRAGAGRVDDNESKTRKTSVCKHDRGMALSTPSLWAVIGDGEIPVPEFPKFFETWLKLKPIAKPALRNSFFNTVAAVVAAAMEDQASDMGPENAKDTGKIVAKEYPSKDSDIHHGAMQRRRPENQFTPKTEQHFK</sequence>
<evidence type="ECO:0000256" key="1">
    <source>
        <dbReference type="SAM" id="MobiDB-lite"/>
    </source>
</evidence>
<feature type="region of interest" description="Disordered" evidence="1">
    <location>
        <begin position="182"/>
        <end position="230"/>
    </location>
</feature>
<evidence type="ECO:0000313" key="2">
    <source>
        <dbReference type="EMBL" id="KAJ7745204.1"/>
    </source>
</evidence>
<proteinExistence type="predicted"/>
<name>A0AAD7N4H4_9AGAR</name>
<evidence type="ECO:0000313" key="3">
    <source>
        <dbReference type="Proteomes" id="UP001215280"/>
    </source>
</evidence>
<gene>
    <name evidence="2" type="ORF">DFH07DRAFT_776816</name>
</gene>
<keyword evidence="3" id="KW-1185">Reference proteome</keyword>
<protein>
    <submittedName>
        <fullName evidence="2">Uncharacterized protein</fullName>
    </submittedName>
</protein>
<organism evidence="2 3">
    <name type="scientific">Mycena maculata</name>
    <dbReference type="NCBI Taxonomy" id="230809"/>
    <lineage>
        <taxon>Eukaryota</taxon>
        <taxon>Fungi</taxon>
        <taxon>Dikarya</taxon>
        <taxon>Basidiomycota</taxon>
        <taxon>Agaricomycotina</taxon>
        <taxon>Agaricomycetes</taxon>
        <taxon>Agaricomycetidae</taxon>
        <taxon>Agaricales</taxon>
        <taxon>Marasmiineae</taxon>
        <taxon>Mycenaceae</taxon>
        <taxon>Mycena</taxon>
    </lineage>
</organism>
<comment type="caution">
    <text evidence="2">The sequence shown here is derived from an EMBL/GenBank/DDBJ whole genome shotgun (WGS) entry which is preliminary data.</text>
</comment>
<accession>A0AAD7N4H4</accession>
<feature type="compositionally biased region" description="Basic and acidic residues" evidence="1">
    <location>
        <begin position="188"/>
        <end position="209"/>
    </location>
</feature>
<dbReference type="AlphaFoldDB" id="A0AAD7N4H4"/>
<dbReference type="Proteomes" id="UP001215280">
    <property type="component" value="Unassembled WGS sequence"/>
</dbReference>
<reference evidence="2" key="1">
    <citation type="submission" date="2023-03" db="EMBL/GenBank/DDBJ databases">
        <title>Massive genome expansion in bonnet fungi (Mycena s.s.) driven by repeated elements and novel gene families across ecological guilds.</title>
        <authorList>
            <consortium name="Lawrence Berkeley National Laboratory"/>
            <person name="Harder C.B."/>
            <person name="Miyauchi S."/>
            <person name="Viragh M."/>
            <person name="Kuo A."/>
            <person name="Thoen E."/>
            <person name="Andreopoulos B."/>
            <person name="Lu D."/>
            <person name="Skrede I."/>
            <person name="Drula E."/>
            <person name="Henrissat B."/>
            <person name="Morin E."/>
            <person name="Kohler A."/>
            <person name="Barry K."/>
            <person name="LaButti K."/>
            <person name="Morin E."/>
            <person name="Salamov A."/>
            <person name="Lipzen A."/>
            <person name="Mereny Z."/>
            <person name="Hegedus B."/>
            <person name="Baldrian P."/>
            <person name="Stursova M."/>
            <person name="Weitz H."/>
            <person name="Taylor A."/>
            <person name="Grigoriev I.V."/>
            <person name="Nagy L.G."/>
            <person name="Martin F."/>
            <person name="Kauserud H."/>
        </authorList>
    </citation>
    <scope>NUCLEOTIDE SEQUENCE</scope>
    <source>
        <strain evidence="2">CBHHK188m</strain>
    </source>
</reference>
<dbReference type="EMBL" id="JARJLG010000104">
    <property type="protein sequence ID" value="KAJ7745204.1"/>
    <property type="molecule type" value="Genomic_DNA"/>
</dbReference>
<feature type="region of interest" description="Disordered" evidence="1">
    <location>
        <begin position="1"/>
        <end position="25"/>
    </location>
</feature>